<accession>A0ABS7YBN8</accession>
<evidence type="ECO:0000313" key="3">
    <source>
        <dbReference type="Proteomes" id="UP001198602"/>
    </source>
</evidence>
<reference evidence="2 3" key="1">
    <citation type="submission" date="2021-07" db="EMBL/GenBank/DDBJ databases">
        <title>Characterization of Violacein-producing bacteria and related species.</title>
        <authorList>
            <person name="Wilson H.S."/>
            <person name="De Leon M.E."/>
        </authorList>
    </citation>
    <scope>NUCLEOTIDE SEQUENCE [LARGE SCALE GENOMIC DNA]</scope>
    <source>
        <strain evidence="2 3">HSC-2F05</strain>
    </source>
</reference>
<keyword evidence="3" id="KW-1185">Reference proteome</keyword>
<proteinExistence type="predicted"/>
<sequence length="65" mass="7300">MFGPQEQAELLTPAQMAQMLGVSVGTLAVWRCTKRYPLPYVKVGRSVRYTRAHGDEFIKTRTVSA</sequence>
<dbReference type="InterPro" id="IPR009061">
    <property type="entry name" value="DNA-bd_dom_put_sf"/>
</dbReference>
<dbReference type="RefSeq" id="WP_225238703.1">
    <property type="nucleotide sequence ID" value="NZ_JAHYBX010000003.1"/>
</dbReference>
<dbReference type="Pfam" id="PF12728">
    <property type="entry name" value="HTH_17"/>
    <property type="match status" value="1"/>
</dbReference>
<comment type="caution">
    <text evidence="2">The sequence shown here is derived from an EMBL/GenBank/DDBJ whole genome shotgun (WGS) entry which is preliminary data.</text>
</comment>
<name>A0ABS7YBN8_9BURK</name>
<dbReference type="Proteomes" id="UP001198602">
    <property type="component" value="Unassembled WGS sequence"/>
</dbReference>
<gene>
    <name evidence="2" type="ORF">LE190_10865</name>
</gene>
<dbReference type="InterPro" id="IPR041657">
    <property type="entry name" value="HTH_17"/>
</dbReference>
<protein>
    <submittedName>
        <fullName evidence="2">Helix-turn-helix domain-containing protein</fullName>
    </submittedName>
</protein>
<evidence type="ECO:0000313" key="2">
    <source>
        <dbReference type="EMBL" id="MCA1856417.1"/>
    </source>
</evidence>
<dbReference type="SUPFAM" id="SSF46955">
    <property type="entry name" value="Putative DNA-binding domain"/>
    <property type="match status" value="1"/>
</dbReference>
<evidence type="ECO:0000259" key="1">
    <source>
        <dbReference type="Pfam" id="PF12728"/>
    </source>
</evidence>
<dbReference type="EMBL" id="JAHYBX010000003">
    <property type="protein sequence ID" value="MCA1856417.1"/>
    <property type="molecule type" value="Genomic_DNA"/>
</dbReference>
<organism evidence="2 3">
    <name type="scientific">Massilia hydrophila</name>
    <dbReference type="NCBI Taxonomy" id="3044279"/>
    <lineage>
        <taxon>Bacteria</taxon>
        <taxon>Pseudomonadati</taxon>
        <taxon>Pseudomonadota</taxon>
        <taxon>Betaproteobacteria</taxon>
        <taxon>Burkholderiales</taxon>
        <taxon>Oxalobacteraceae</taxon>
        <taxon>Telluria group</taxon>
        <taxon>Massilia</taxon>
    </lineage>
</organism>
<feature type="domain" description="Helix-turn-helix" evidence="1">
    <location>
        <begin position="10"/>
        <end position="59"/>
    </location>
</feature>